<proteinExistence type="predicted"/>
<accession>A0A0C9UC54</accession>
<keyword evidence="3" id="KW-1185">Reference proteome</keyword>
<gene>
    <name evidence="2" type="ORF">M422DRAFT_276479</name>
</gene>
<dbReference type="EMBL" id="KN837836">
    <property type="protein sequence ID" value="KIJ23026.1"/>
    <property type="molecule type" value="Genomic_DNA"/>
</dbReference>
<evidence type="ECO:0000256" key="1">
    <source>
        <dbReference type="SAM" id="MobiDB-lite"/>
    </source>
</evidence>
<dbReference type="HOGENOM" id="CLU_1511552_0_0_1"/>
<dbReference type="AlphaFoldDB" id="A0A0C9UC54"/>
<name>A0A0C9UC54_SPHS4</name>
<evidence type="ECO:0000313" key="3">
    <source>
        <dbReference type="Proteomes" id="UP000054279"/>
    </source>
</evidence>
<dbReference type="Proteomes" id="UP000054279">
    <property type="component" value="Unassembled WGS sequence"/>
</dbReference>
<reference evidence="2 3" key="1">
    <citation type="submission" date="2014-06" db="EMBL/GenBank/DDBJ databases">
        <title>Evolutionary Origins and Diversification of the Mycorrhizal Mutualists.</title>
        <authorList>
            <consortium name="DOE Joint Genome Institute"/>
            <consortium name="Mycorrhizal Genomics Consortium"/>
            <person name="Kohler A."/>
            <person name="Kuo A."/>
            <person name="Nagy L.G."/>
            <person name="Floudas D."/>
            <person name="Copeland A."/>
            <person name="Barry K.W."/>
            <person name="Cichocki N."/>
            <person name="Veneault-Fourrey C."/>
            <person name="LaButti K."/>
            <person name="Lindquist E.A."/>
            <person name="Lipzen A."/>
            <person name="Lundell T."/>
            <person name="Morin E."/>
            <person name="Murat C."/>
            <person name="Riley R."/>
            <person name="Ohm R."/>
            <person name="Sun H."/>
            <person name="Tunlid A."/>
            <person name="Henrissat B."/>
            <person name="Grigoriev I.V."/>
            <person name="Hibbett D.S."/>
            <person name="Martin F."/>
        </authorList>
    </citation>
    <scope>NUCLEOTIDE SEQUENCE [LARGE SCALE GENOMIC DNA]</scope>
    <source>
        <strain evidence="2 3">SS14</strain>
    </source>
</reference>
<evidence type="ECO:0000313" key="2">
    <source>
        <dbReference type="EMBL" id="KIJ23026.1"/>
    </source>
</evidence>
<feature type="region of interest" description="Disordered" evidence="1">
    <location>
        <begin position="96"/>
        <end position="118"/>
    </location>
</feature>
<feature type="compositionally biased region" description="Basic and acidic residues" evidence="1">
    <location>
        <begin position="14"/>
        <end position="25"/>
    </location>
</feature>
<feature type="compositionally biased region" description="Polar residues" evidence="1">
    <location>
        <begin position="96"/>
        <end position="112"/>
    </location>
</feature>
<protein>
    <submittedName>
        <fullName evidence="2">Uncharacterized protein</fullName>
    </submittedName>
</protein>
<organism evidence="2 3">
    <name type="scientific">Sphaerobolus stellatus (strain SS14)</name>
    <dbReference type="NCBI Taxonomy" id="990650"/>
    <lineage>
        <taxon>Eukaryota</taxon>
        <taxon>Fungi</taxon>
        <taxon>Dikarya</taxon>
        <taxon>Basidiomycota</taxon>
        <taxon>Agaricomycotina</taxon>
        <taxon>Agaricomycetes</taxon>
        <taxon>Phallomycetidae</taxon>
        <taxon>Geastrales</taxon>
        <taxon>Sphaerobolaceae</taxon>
        <taxon>Sphaerobolus</taxon>
    </lineage>
</organism>
<sequence>MEQDAGRKRKRKSRDTGTEERADTLKAEWPVMSADTFFEALTKLQQAEIQIQATIDTSELIPVDLSSKERADGLLSTINDVMDLYWSSHSSVPGRSLARNLSKTPTRRTSTIGPAAAEHRSARQTCCASTLFEKLLGRRAPGSSRFSALIPLLYIGFLGGEVKDFLFQNMQRTIGHQG</sequence>
<feature type="region of interest" description="Disordered" evidence="1">
    <location>
        <begin position="1"/>
        <end position="25"/>
    </location>
</feature>